<reference evidence="2 3" key="1">
    <citation type="submission" date="2024-01" db="EMBL/GenBank/DDBJ databases">
        <title>The genomes of 5 underutilized Papilionoideae crops provide insights into root nodulation and disease resistanc.</title>
        <authorList>
            <person name="Jiang F."/>
        </authorList>
    </citation>
    <scope>NUCLEOTIDE SEQUENCE [LARGE SCALE GENOMIC DNA]</scope>
    <source>
        <strain evidence="2">LVBAO_FW01</strain>
        <tissue evidence="2">Leaves</tissue>
    </source>
</reference>
<evidence type="ECO:0000313" key="3">
    <source>
        <dbReference type="Proteomes" id="UP001367508"/>
    </source>
</evidence>
<feature type="chain" id="PRO_5042968357" evidence="1">
    <location>
        <begin position="24"/>
        <end position="148"/>
    </location>
</feature>
<gene>
    <name evidence="2" type="ORF">VNO77_11863</name>
</gene>
<keyword evidence="1" id="KW-0732">Signal</keyword>
<dbReference type="PANTHER" id="PTHR35630:SF2">
    <property type="entry name" value="LEGUMINOSIN GROUP486 SECRETED PEPTIDE"/>
    <property type="match status" value="1"/>
</dbReference>
<dbReference type="Proteomes" id="UP001367508">
    <property type="component" value="Unassembled WGS sequence"/>
</dbReference>
<dbReference type="EMBL" id="JAYMYQ010000003">
    <property type="protein sequence ID" value="KAK7343254.1"/>
    <property type="molecule type" value="Genomic_DNA"/>
</dbReference>
<accession>A0AAN9LZ83</accession>
<sequence>MSSSIRGSLLLLLVVCFNNSTFADSLPPTLNSTNNFQSDSNNVIDINILFLSLVNDLPPPYTEKLFFTSHSFQQTPYELKPGKPYTTLSNFDVKDCLLIWKPRCSSFNLYDAPSQGGHQRIYYSVRKDGVYHSWDNANWNKWANWGSC</sequence>
<proteinExistence type="predicted"/>
<evidence type="ECO:0000313" key="2">
    <source>
        <dbReference type="EMBL" id="KAK7343254.1"/>
    </source>
</evidence>
<name>A0AAN9LZ83_CANGL</name>
<protein>
    <submittedName>
        <fullName evidence="2">Uncharacterized protein</fullName>
    </submittedName>
</protein>
<evidence type="ECO:0000256" key="1">
    <source>
        <dbReference type="SAM" id="SignalP"/>
    </source>
</evidence>
<organism evidence="2 3">
    <name type="scientific">Canavalia gladiata</name>
    <name type="common">Sword bean</name>
    <name type="synonym">Dolichos gladiatus</name>
    <dbReference type="NCBI Taxonomy" id="3824"/>
    <lineage>
        <taxon>Eukaryota</taxon>
        <taxon>Viridiplantae</taxon>
        <taxon>Streptophyta</taxon>
        <taxon>Embryophyta</taxon>
        <taxon>Tracheophyta</taxon>
        <taxon>Spermatophyta</taxon>
        <taxon>Magnoliopsida</taxon>
        <taxon>eudicotyledons</taxon>
        <taxon>Gunneridae</taxon>
        <taxon>Pentapetalae</taxon>
        <taxon>rosids</taxon>
        <taxon>fabids</taxon>
        <taxon>Fabales</taxon>
        <taxon>Fabaceae</taxon>
        <taxon>Papilionoideae</taxon>
        <taxon>50 kb inversion clade</taxon>
        <taxon>NPAAA clade</taxon>
        <taxon>indigoferoid/millettioid clade</taxon>
        <taxon>Phaseoleae</taxon>
        <taxon>Canavalia</taxon>
    </lineage>
</organism>
<feature type="signal peptide" evidence="1">
    <location>
        <begin position="1"/>
        <end position="23"/>
    </location>
</feature>
<comment type="caution">
    <text evidence="2">The sequence shown here is derived from an EMBL/GenBank/DDBJ whole genome shotgun (WGS) entry which is preliminary data.</text>
</comment>
<dbReference type="AlphaFoldDB" id="A0AAN9LZ83"/>
<keyword evidence="3" id="KW-1185">Reference proteome</keyword>
<dbReference type="PANTHER" id="PTHR35630">
    <property type="entry name" value="LEGUMINOSIN GROUP486 SECRETED PEPTIDE"/>
    <property type="match status" value="1"/>
</dbReference>